<evidence type="ECO:0000256" key="1">
    <source>
        <dbReference type="ARBA" id="ARBA00022448"/>
    </source>
</evidence>
<dbReference type="GO" id="GO:0022900">
    <property type="term" value="P:electron transport chain"/>
    <property type="evidence" value="ECO:0007669"/>
    <property type="project" value="UniProtKB-UniRule"/>
</dbReference>
<comment type="similarity">
    <text evidence="6">Belongs to the RnfG family.</text>
</comment>
<evidence type="ECO:0000313" key="11">
    <source>
        <dbReference type="Proteomes" id="UP000260828"/>
    </source>
</evidence>
<evidence type="ECO:0000313" key="8">
    <source>
        <dbReference type="EMBL" id="OUP69971.1"/>
    </source>
</evidence>
<dbReference type="Proteomes" id="UP000260828">
    <property type="component" value="Unassembled WGS sequence"/>
</dbReference>
<dbReference type="SMART" id="SM00900">
    <property type="entry name" value="FMN_bind"/>
    <property type="match status" value="1"/>
</dbReference>
<dbReference type="PANTHER" id="PTHR36118:SF1">
    <property type="entry name" value="ION-TRANSLOCATING OXIDOREDUCTASE COMPLEX SUBUNIT G"/>
    <property type="match status" value="1"/>
</dbReference>
<evidence type="ECO:0000256" key="6">
    <source>
        <dbReference type="HAMAP-Rule" id="MF_00479"/>
    </source>
</evidence>
<dbReference type="AlphaFoldDB" id="A0A1Y4E6F7"/>
<feature type="domain" description="FMN-binding" evidence="7">
    <location>
        <begin position="87"/>
        <end position="165"/>
    </location>
</feature>
<evidence type="ECO:0000256" key="4">
    <source>
        <dbReference type="ARBA" id="ARBA00022643"/>
    </source>
</evidence>
<dbReference type="OrthoDB" id="9794010at2"/>
<keyword evidence="6" id="KW-0812">Transmembrane</keyword>
<dbReference type="InterPro" id="IPR007329">
    <property type="entry name" value="FMN-bd"/>
</dbReference>
<accession>A0A1Y4E6F7</accession>
<keyword evidence="6" id="KW-1278">Translocase</keyword>
<reference evidence="9 11" key="3">
    <citation type="submission" date="2018-08" db="EMBL/GenBank/DDBJ databases">
        <title>A genome reference for cultivated species of the human gut microbiota.</title>
        <authorList>
            <person name="Zou Y."/>
            <person name="Xue W."/>
            <person name="Luo G."/>
        </authorList>
    </citation>
    <scope>NUCLEOTIDE SEQUENCE [LARGE SCALE GENOMIC DNA]</scope>
    <source>
        <strain evidence="9 11">TF05-12AC</strain>
    </source>
</reference>
<evidence type="ECO:0000313" key="10">
    <source>
        <dbReference type="Proteomes" id="UP000196386"/>
    </source>
</evidence>
<evidence type="ECO:0000256" key="5">
    <source>
        <dbReference type="ARBA" id="ARBA00022982"/>
    </source>
</evidence>
<keyword evidence="6" id="KW-1133">Transmembrane helix</keyword>
<keyword evidence="2 6" id="KW-0597">Phosphoprotein</keyword>
<dbReference type="GO" id="GO:0005886">
    <property type="term" value="C:plasma membrane"/>
    <property type="evidence" value="ECO:0007669"/>
    <property type="project" value="UniProtKB-SubCell"/>
</dbReference>
<evidence type="ECO:0000313" key="9">
    <source>
        <dbReference type="EMBL" id="RGE69534.1"/>
    </source>
</evidence>
<comment type="subcellular location">
    <subcellularLocation>
        <location evidence="6">Cell membrane</location>
        <topology evidence="6">Single-pass membrane protein</topology>
    </subcellularLocation>
</comment>
<name>A0A1Y4E6F7_9FIRM</name>
<protein>
    <recommendedName>
        <fullName evidence="6">Ion-translocating oxidoreductase complex subunit G</fullName>
        <ecNumber evidence="6">7.-.-.-</ecNumber>
    </recommendedName>
    <alternativeName>
        <fullName evidence="6">Rnf electron transport complex subunit G</fullName>
    </alternativeName>
</protein>
<keyword evidence="4 6" id="KW-0288">FMN</keyword>
<keyword evidence="6" id="KW-0472">Membrane</keyword>
<dbReference type="HAMAP" id="MF_00479">
    <property type="entry name" value="RsxG_RnfG"/>
    <property type="match status" value="1"/>
</dbReference>
<dbReference type="EMBL" id="QVME01000001">
    <property type="protein sequence ID" value="RGE69534.1"/>
    <property type="molecule type" value="Genomic_DNA"/>
</dbReference>
<evidence type="ECO:0000259" key="7">
    <source>
        <dbReference type="SMART" id="SM00900"/>
    </source>
</evidence>
<dbReference type="GO" id="GO:0010181">
    <property type="term" value="F:FMN binding"/>
    <property type="evidence" value="ECO:0007669"/>
    <property type="project" value="InterPro"/>
</dbReference>
<dbReference type="Proteomes" id="UP000196386">
    <property type="component" value="Unassembled WGS sequence"/>
</dbReference>
<gene>
    <name evidence="6" type="primary">rnfG</name>
    <name evidence="8" type="ORF">B5F11_06490</name>
    <name evidence="9" type="ORF">DXC40_00160</name>
</gene>
<sequence length="185" mass="18594">MYMKLAKPIIVLTLICVISSALLGATYTITKDTIDAATKAATDAAMAAVLPGAGSFEEITVDGVEGVLLAAKETGGLGYAFQVQDKGFGGAYVVMVGIGDDGKITGTQLLDNSETPGLGSKTGEASFTGQFIGKDSALEGVETVTGATISSNAFIRCIGTAYQAYGAVTGQSVDSTAGATAEEEA</sequence>
<reference evidence="8" key="2">
    <citation type="journal article" date="2018" name="BMC Genomics">
        <title>Whole genome sequencing and function prediction of 133 gut anaerobes isolated from chicken caecum in pure cultures.</title>
        <authorList>
            <person name="Medvecky M."/>
            <person name="Cejkova D."/>
            <person name="Polansky O."/>
            <person name="Karasova D."/>
            <person name="Kubasova T."/>
            <person name="Cizek A."/>
            <person name="Rychlik I."/>
        </authorList>
    </citation>
    <scope>NUCLEOTIDE SEQUENCE</scope>
    <source>
        <strain evidence="8">An175</strain>
    </source>
</reference>
<reference evidence="10" key="1">
    <citation type="submission" date="2017-04" db="EMBL/GenBank/DDBJ databases">
        <title>Function of individual gut microbiota members based on whole genome sequencing of pure cultures obtained from chicken caecum.</title>
        <authorList>
            <person name="Medvecky M."/>
            <person name="Cejkova D."/>
            <person name="Polansky O."/>
            <person name="Karasova D."/>
            <person name="Kubasova T."/>
            <person name="Cizek A."/>
            <person name="Rychlik I."/>
        </authorList>
    </citation>
    <scope>NUCLEOTIDE SEQUENCE [LARGE SCALE GENOMIC DNA]</scope>
    <source>
        <strain evidence="10">An175</strain>
    </source>
</reference>
<comment type="function">
    <text evidence="6">Part of a membrane-bound complex that couples electron transfer with translocation of ions across the membrane.</text>
</comment>
<dbReference type="EC" id="7.-.-.-" evidence="6"/>
<keyword evidence="6" id="KW-1003">Cell membrane</keyword>
<keyword evidence="3 6" id="KW-0285">Flavoprotein</keyword>
<dbReference type="EMBL" id="NFKP01000006">
    <property type="protein sequence ID" value="OUP69971.1"/>
    <property type="molecule type" value="Genomic_DNA"/>
</dbReference>
<evidence type="ECO:0000256" key="3">
    <source>
        <dbReference type="ARBA" id="ARBA00022630"/>
    </source>
</evidence>
<evidence type="ECO:0000256" key="2">
    <source>
        <dbReference type="ARBA" id="ARBA00022553"/>
    </source>
</evidence>
<dbReference type="InterPro" id="IPR010209">
    <property type="entry name" value="Ion_transpt_RnfG/RsxG"/>
</dbReference>
<comment type="caution">
    <text evidence="8">The sequence shown here is derived from an EMBL/GenBank/DDBJ whole genome shotgun (WGS) entry which is preliminary data.</text>
</comment>
<dbReference type="Pfam" id="PF04205">
    <property type="entry name" value="FMN_bind"/>
    <property type="match status" value="1"/>
</dbReference>
<comment type="subunit">
    <text evidence="6">The complex is composed of six subunits: RnfA, RnfB, RnfC, RnfD, RnfE and RnfG.</text>
</comment>
<keyword evidence="1 6" id="KW-0813">Transport</keyword>
<proteinExistence type="inferred from homology"/>
<dbReference type="GO" id="GO:0009055">
    <property type="term" value="F:electron transfer activity"/>
    <property type="evidence" value="ECO:0007669"/>
    <property type="project" value="InterPro"/>
</dbReference>
<feature type="modified residue" description="FMN phosphoryl threonine" evidence="6">
    <location>
        <position position="148"/>
    </location>
</feature>
<keyword evidence="5 6" id="KW-0249">Electron transport</keyword>
<dbReference type="PANTHER" id="PTHR36118">
    <property type="entry name" value="ION-TRANSLOCATING OXIDOREDUCTASE COMPLEX SUBUNIT G"/>
    <property type="match status" value="1"/>
</dbReference>
<comment type="cofactor">
    <cofactor evidence="6">
        <name>FMN</name>
        <dbReference type="ChEBI" id="CHEBI:58210"/>
    </cofactor>
</comment>
<organism evidence="8 10">
    <name type="scientific">Anaerotruncus colihominis</name>
    <dbReference type="NCBI Taxonomy" id="169435"/>
    <lineage>
        <taxon>Bacteria</taxon>
        <taxon>Bacillati</taxon>
        <taxon>Bacillota</taxon>
        <taxon>Clostridia</taxon>
        <taxon>Eubacteriales</taxon>
        <taxon>Oscillospiraceae</taxon>
        <taxon>Anaerotruncus</taxon>
    </lineage>
</organism>